<gene>
    <name evidence="3" type="ORF">MGAL_10B078613</name>
</gene>
<dbReference type="AlphaFoldDB" id="A0A8B6G4D9"/>
<keyword evidence="4" id="KW-1185">Reference proteome</keyword>
<protein>
    <submittedName>
        <fullName evidence="3">Uncharacterized protein</fullName>
    </submittedName>
</protein>
<name>A0A8B6G4D9_MYTGA</name>
<evidence type="ECO:0000256" key="1">
    <source>
        <dbReference type="SAM" id="Phobius"/>
    </source>
</evidence>
<dbReference type="OrthoDB" id="6146495at2759"/>
<feature type="chain" id="PRO_5032426434" evidence="2">
    <location>
        <begin position="26"/>
        <end position="240"/>
    </location>
</feature>
<dbReference type="EMBL" id="UYJE01007850">
    <property type="protein sequence ID" value="VDI58443.1"/>
    <property type="molecule type" value="Genomic_DNA"/>
</dbReference>
<keyword evidence="1" id="KW-1133">Transmembrane helix</keyword>
<accession>A0A8B6G4D9</accession>
<organism evidence="3 4">
    <name type="scientific">Mytilus galloprovincialis</name>
    <name type="common">Mediterranean mussel</name>
    <dbReference type="NCBI Taxonomy" id="29158"/>
    <lineage>
        <taxon>Eukaryota</taxon>
        <taxon>Metazoa</taxon>
        <taxon>Spiralia</taxon>
        <taxon>Lophotrochozoa</taxon>
        <taxon>Mollusca</taxon>
        <taxon>Bivalvia</taxon>
        <taxon>Autobranchia</taxon>
        <taxon>Pteriomorphia</taxon>
        <taxon>Mytilida</taxon>
        <taxon>Mytiloidea</taxon>
        <taxon>Mytilidae</taxon>
        <taxon>Mytilinae</taxon>
        <taxon>Mytilus</taxon>
    </lineage>
</organism>
<evidence type="ECO:0000313" key="4">
    <source>
        <dbReference type="Proteomes" id="UP000596742"/>
    </source>
</evidence>
<feature type="signal peptide" evidence="2">
    <location>
        <begin position="1"/>
        <end position="25"/>
    </location>
</feature>
<evidence type="ECO:0000313" key="3">
    <source>
        <dbReference type="EMBL" id="VDI58443.1"/>
    </source>
</evidence>
<dbReference type="Proteomes" id="UP000596742">
    <property type="component" value="Unassembled WGS sequence"/>
</dbReference>
<evidence type="ECO:0000256" key="2">
    <source>
        <dbReference type="SAM" id="SignalP"/>
    </source>
</evidence>
<keyword evidence="1" id="KW-0812">Transmembrane</keyword>
<keyword evidence="1" id="KW-0472">Membrane</keyword>
<reference evidence="3" key="1">
    <citation type="submission" date="2018-11" db="EMBL/GenBank/DDBJ databases">
        <authorList>
            <person name="Alioto T."/>
            <person name="Alioto T."/>
        </authorList>
    </citation>
    <scope>NUCLEOTIDE SEQUENCE</scope>
</reference>
<proteinExistence type="predicted"/>
<sequence length="240" mass="25062">MNHFVCRVFGILIVLVIYTALSVEGADVAYDASCAAADAVCNEANNVCDSGTNKCACSTDSFRNNGGTACVTKIAYDAVCDAADSGQCADTNAECKDDGSGTNKCLCQATHYDSSNVCTLIVGLDGDCDISNTDAEQCSVANTECKSDGAGNNKCLCEATHYSDSSACQLRKKPEETCSTGHCVEHATCDTVSPTKCECDAGYTATPTTSPTMCSGVVKFASLSYMYVVPILVSMMSLLR</sequence>
<keyword evidence="2" id="KW-0732">Signal</keyword>
<comment type="caution">
    <text evidence="3">The sequence shown here is derived from an EMBL/GenBank/DDBJ whole genome shotgun (WGS) entry which is preliminary data.</text>
</comment>
<feature type="transmembrane region" description="Helical" evidence="1">
    <location>
        <begin position="220"/>
        <end position="239"/>
    </location>
</feature>